<dbReference type="EMBL" id="BJYT01000010">
    <property type="protein sequence ID" value="GEO10324.1"/>
    <property type="molecule type" value="Genomic_DNA"/>
</dbReference>
<evidence type="ECO:0000256" key="1">
    <source>
        <dbReference type="ARBA" id="ARBA00022737"/>
    </source>
</evidence>
<keyword evidence="1" id="KW-0677">Repeat</keyword>
<keyword evidence="4" id="KW-1185">Reference proteome</keyword>
<dbReference type="InterPro" id="IPR036179">
    <property type="entry name" value="Ig-like_dom_sf"/>
</dbReference>
<organism evidence="3 4">
    <name type="scientific">Segetibacter aerophilus</name>
    <dbReference type="NCBI Taxonomy" id="670293"/>
    <lineage>
        <taxon>Bacteria</taxon>
        <taxon>Pseudomonadati</taxon>
        <taxon>Bacteroidota</taxon>
        <taxon>Chitinophagia</taxon>
        <taxon>Chitinophagales</taxon>
        <taxon>Chitinophagaceae</taxon>
        <taxon>Segetibacter</taxon>
    </lineage>
</organism>
<dbReference type="Proteomes" id="UP000321513">
    <property type="component" value="Unassembled WGS sequence"/>
</dbReference>
<dbReference type="PROSITE" id="PS50835">
    <property type="entry name" value="IG_LIKE"/>
    <property type="match status" value="1"/>
</dbReference>
<dbReference type="Gene3D" id="2.60.40.10">
    <property type="entry name" value="Immunoglobulins"/>
    <property type="match status" value="3"/>
</dbReference>
<dbReference type="InterPro" id="IPR013783">
    <property type="entry name" value="Ig-like_fold"/>
</dbReference>
<protein>
    <recommendedName>
        <fullName evidence="2">Ig-like domain-containing protein</fullName>
    </recommendedName>
</protein>
<feature type="domain" description="Ig-like" evidence="2">
    <location>
        <begin position="306"/>
        <end position="387"/>
    </location>
</feature>
<evidence type="ECO:0000259" key="2">
    <source>
        <dbReference type="PROSITE" id="PS50835"/>
    </source>
</evidence>
<proteinExistence type="predicted"/>
<dbReference type="RefSeq" id="WP_147204439.1">
    <property type="nucleotide sequence ID" value="NZ_BJYT01000010.1"/>
</dbReference>
<dbReference type="SUPFAM" id="SSF48726">
    <property type="entry name" value="Immunoglobulin"/>
    <property type="match status" value="2"/>
</dbReference>
<evidence type="ECO:0000313" key="3">
    <source>
        <dbReference type="EMBL" id="GEO10324.1"/>
    </source>
</evidence>
<dbReference type="OrthoDB" id="679679at2"/>
<gene>
    <name evidence="3" type="ORF">SAE01_28200</name>
</gene>
<dbReference type="SMART" id="SM00409">
    <property type="entry name" value="IG"/>
    <property type="match status" value="2"/>
</dbReference>
<dbReference type="InterPro" id="IPR003599">
    <property type="entry name" value="Ig_sub"/>
</dbReference>
<reference evidence="3 4" key="1">
    <citation type="submission" date="2019-07" db="EMBL/GenBank/DDBJ databases">
        <title>Whole genome shotgun sequence of Segetibacter aerophilus NBRC 106135.</title>
        <authorList>
            <person name="Hosoyama A."/>
            <person name="Uohara A."/>
            <person name="Ohji S."/>
            <person name="Ichikawa N."/>
        </authorList>
    </citation>
    <scope>NUCLEOTIDE SEQUENCE [LARGE SCALE GENOMIC DNA]</scope>
    <source>
        <strain evidence="3 4">NBRC 106135</strain>
    </source>
</reference>
<dbReference type="PANTHER" id="PTHR13817">
    <property type="entry name" value="TITIN"/>
    <property type="match status" value="1"/>
</dbReference>
<dbReference type="InterPro" id="IPR007110">
    <property type="entry name" value="Ig-like_dom"/>
</dbReference>
<dbReference type="InterPro" id="IPR050964">
    <property type="entry name" value="Striated_Muscle_Regulatory"/>
</dbReference>
<comment type="caution">
    <text evidence="3">The sequence shown here is derived from an EMBL/GenBank/DDBJ whole genome shotgun (WGS) entry which is preliminary data.</text>
</comment>
<evidence type="ECO:0000313" key="4">
    <source>
        <dbReference type="Proteomes" id="UP000321513"/>
    </source>
</evidence>
<dbReference type="AlphaFoldDB" id="A0A512BEE6"/>
<name>A0A512BEE6_9BACT</name>
<sequence>MIKFLQPGQLQTLNIFTKKTVFSFFVFLLTSTYLQAQQVTEIITDFGGYWRTNTTTNNATKPNDGHNLLAFTVGGTLYSTGANNTTLTSKGVSFTTGNYKCLPITSVTGSITSVACAIGLAINYDGAPAGYSTPLPTVKMKDVLTDGTNGLNLGTGVIDIPTSAKLTFPVQSIDANSIADAKPDILFTQIADPDPIKTDTMYFVNSANVVVGNKIVVSWSSVQVLGTYLVDFYDLQRNVPCDQAVITGGIAPNNTRPIRLTAFKLSDFGINSTNKASVASLVLQPSGKSDIGFVAYNTDGFVIAPPTITQQPQTQVVCTGAASVATFSVVATGTSDTYQWRKNDVSIPGATGTVYTISPVTASSAGAYDVVVTNPGGTVTSTKAYLNTEITKQPVSQTIVTGNTVTLSVTATNTTGYQWKKNGVDIAGAVDSIYTISPMERADSGLYTVRAINNANAGCASVTSNAAALTAAIVVYSKSSPDINIPSTWGANTDGSGSTPVDFTRAEHTFVLSNRPWGNTLTNLTIAGTLDVKNGVAIIADNTTLDVGRSIRTGTGSISGSTSSGFTTRGNSDLYFTIGSQFLKNFTVAGGTVNMLSDLVIAGGTLPGKINITGGTLAVGTNKITIRSTSTLNTSMVTAVGPTASVTYGSGGAFIVERFIPANRSFRFMSPTVTTITSIKNNWMEGVVNPDRWNNYNPNPGYGTHITGPKTASDSLDPTQTYNPSLFTFDNDAQSWNPVPNSSGTLTAGTPYRFMIRGSRAVDLNNNEATPSNTIIRATGSLLIGTKTVGSSVLSKKIGGYSFVGNPYACPVNWNTLTTSGLSSTYYGWDEAQSKRGAYVSYNGYSLTSSNANSALNENIQSGQAFFVQSTSTTPSITFNETNKSYNNTAIFRGANTMTKLSVQLLLDGEVGNHIVADGFVAVFGSKFSNRVSEEDSYKFTNLDENIAIDRNGVVLSIEGRPDIIDNDTIPIKIWQFRQKDYFFKFDANDFNSSVTATLKDDYLKQQYSIDLSSSTTIPFSITEDSASFASNRFSIVFAPAKTLPVIFTNVKAYQKEKCIQVEWNTSKETNIKEYEVEKSLNGQDFKRVFTTSAKADSQLTNTYSWLDKNATIGKNFYRIKIIEKAGKAGYSSVVKVIVNNDKSGFTIFPNPVKGKLVHLQLANLEGKYVANIFNDLGQQVYQSLIQINQGTTSQTLLLDGPIGKGKFTIQLSNDKTTYSKPLILQ</sequence>
<dbReference type="PANTHER" id="PTHR13817:SF73">
    <property type="entry name" value="FIBRONECTIN TYPE-III DOMAIN-CONTAINING PROTEIN"/>
    <property type="match status" value="1"/>
</dbReference>
<accession>A0A512BEE6</accession>